<dbReference type="CDD" id="cd01837">
    <property type="entry name" value="SGNH_plant_lipase_like"/>
    <property type="match status" value="1"/>
</dbReference>
<dbReference type="InterPro" id="IPR051058">
    <property type="entry name" value="GDSL_Est/Lipase"/>
</dbReference>
<feature type="chain" id="PRO_5043607210" evidence="4">
    <location>
        <begin position="25"/>
        <end position="361"/>
    </location>
</feature>
<dbReference type="Proteomes" id="UP001454036">
    <property type="component" value="Unassembled WGS sequence"/>
</dbReference>
<keyword evidence="4" id="KW-0732">Signal</keyword>
<gene>
    <name evidence="5" type="ORF">LIER_03024</name>
</gene>
<evidence type="ECO:0000313" key="5">
    <source>
        <dbReference type="EMBL" id="GAA0142027.1"/>
    </source>
</evidence>
<dbReference type="PANTHER" id="PTHR45648">
    <property type="entry name" value="GDSL LIPASE/ACYLHYDROLASE FAMILY PROTEIN (AFU_ORTHOLOGUE AFUA_4G14700)"/>
    <property type="match status" value="1"/>
</dbReference>
<evidence type="ECO:0000313" key="6">
    <source>
        <dbReference type="Proteomes" id="UP001454036"/>
    </source>
</evidence>
<name>A0AAV3NRN1_LITER</name>
<keyword evidence="3" id="KW-0442">Lipid degradation</keyword>
<dbReference type="AlphaFoldDB" id="A0AAV3NRN1"/>
<dbReference type="SUPFAM" id="SSF52266">
    <property type="entry name" value="SGNH hydrolase"/>
    <property type="match status" value="1"/>
</dbReference>
<dbReference type="Gene3D" id="3.40.50.1110">
    <property type="entry name" value="SGNH hydrolase"/>
    <property type="match status" value="1"/>
</dbReference>
<keyword evidence="2" id="KW-0378">Hydrolase</keyword>
<dbReference type="InterPro" id="IPR036514">
    <property type="entry name" value="SGNH_hydro_sf"/>
</dbReference>
<dbReference type="InterPro" id="IPR035669">
    <property type="entry name" value="SGNH_plant_lipase-like"/>
</dbReference>
<dbReference type="PANTHER" id="PTHR45648:SF17">
    <property type="entry name" value="GDSL ESTERASE_LIPASE"/>
    <property type="match status" value="1"/>
</dbReference>
<dbReference type="GO" id="GO:0016042">
    <property type="term" value="P:lipid catabolic process"/>
    <property type="evidence" value="ECO:0007669"/>
    <property type="project" value="UniProtKB-KW"/>
</dbReference>
<evidence type="ECO:0000256" key="4">
    <source>
        <dbReference type="SAM" id="SignalP"/>
    </source>
</evidence>
<sequence length="361" mass="39731">MAKEGQLAFLCLMFHFFMSHFANASKVPAIFILGDSTADVGTNSYLNRSHAKANFPYHGIDFPGHRATGRFSNGFNSADYLAMLMGARRSPSSYLFLQTLGSHRRADVLRRGANFASAGSGILDSTGSTLGVLPLYKQILQLVEVYGDLEARLGRHTTKTLLGKSLFFITTGSNDIFGYFATNTTVSVDEYIDTLIDSYDTYIRSLYGIGARKFGIISVPPVGCCPSQRIISPTGDCFEPANQMAQLFHSKLVKLLCKLSSQLQDLRYSLGNAYEMTMNVINHPNLYGFTNVNTACCGKGKLNAEQSCNVTSNLCPDRTKYLFWDLFHPTQAAANLAAITLYSGPAEYVTPINFKQLQNIK</sequence>
<keyword evidence="3" id="KW-0443">Lipid metabolism</keyword>
<organism evidence="5 6">
    <name type="scientific">Lithospermum erythrorhizon</name>
    <name type="common">Purple gromwell</name>
    <name type="synonym">Lithospermum officinale var. erythrorhizon</name>
    <dbReference type="NCBI Taxonomy" id="34254"/>
    <lineage>
        <taxon>Eukaryota</taxon>
        <taxon>Viridiplantae</taxon>
        <taxon>Streptophyta</taxon>
        <taxon>Embryophyta</taxon>
        <taxon>Tracheophyta</taxon>
        <taxon>Spermatophyta</taxon>
        <taxon>Magnoliopsida</taxon>
        <taxon>eudicotyledons</taxon>
        <taxon>Gunneridae</taxon>
        <taxon>Pentapetalae</taxon>
        <taxon>asterids</taxon>
        <taxon>lamiids</taxon>
        <taxon>Boraginales</taxon>
        <taxon>Boraginaceae</taxon>
        <taxon>Boraginoideae</taxon>
        <taxon>Lithospermeae</taxon>
        <taxon>Lithospermum</taxon>
    </lineage>
</organism>
<evidence type="ECO:0000256" key="3">
    <source>
        <dbReference type="ARBA" id="ARBA00022963"/>
    </source>
</evidence>
<feature type="signal peptide" evidence="4">
    <location>
        <begin position="1"/>
        <end position="24"/>
    </location>
</feature>
<evidence type="ECO:0000256" key="2">
    <source>
        <dbReference type="ARBA" id="ARBA00022801"/>
    </source>
</evidence>
<proteinExistence type="inferred from homology"/>
<reference evidence="5 6" key="1">
    <citation type="submission" date="2024-01" db="EMBL/GenBank/DDBJ databases">
        <title>The complete chloroplast genome sequence of Lithospermum erythrorhizon: insights into the phylogenetic relationship among Boraginaceae species and the maternal lineages of purple gromwells.</title>
        <authorList>
            <person name="Okada T."/>
            <person name="Watanabe K."/>
        </authorList>
    </citation>
    <scope>NUCLEOTIDE SEQUENCE [LARGE SCALE GENOMIC DNA]</scope>
</reference>
<comment type="similarity">
    <text evidence="1">Belongs to the 'GDSL' lipolytic enzyme family.</text>
</comment>
<dbReference type="InterPro" id="IPR001087">
    <property type="entry name" value="GDSL"/>
</dbReference>
<keyword evidence="6" id="KW-1185">Reference proteome</keyword>
<evidence type="ECO:0000256" key="1">
    <source>
        <dbReference type="ARBA" id="ARBA00008668"/>
    </source>
</evidence>
<dbReference type="Pfam" id="PF00657">
    <property type="entry name" value="Lipase_GDSL"/>
    <property type="match status" value="1"/>
</dbReference>
<protein>
    <submittedName>
        <fullName evidence="5">Lipase</fullName>
    </submittedName>
</protein>
<accession>A0AAV3NRN1</accession>
<comment type="caution">
    <text evidence="5">The sequence shown here is derived from an EMBL/GenBank/DDBJ whole genome shotgun (WGS) entry which is preliminary data.</text>
</comment>
<dbReference type="EMBL" id="BAABME010000351">
    <property type="protein sequence ID" value="GAA0142027.1"/>
    <property type="molecule type" value="Genomic_DNA"/>
</dbReference>
<dbReference type="GO" id="GO:0016788">
    <property type="term" value="F:hydrolase activity, acting on ester bonds"/>
    <property type="evidence" value="ECO:0007669"/>
    <property type="project" value="InterPro"/>
</dbReference>